<feature type="transmembrane region" description="Helical" evidence="6">
    <location>
        <begin position="45"/>
        <end position="64"/>
    </location>
</feature>
<feature type="disulfide bond" evidence="5">
    <location>
        <begin position="104"/>
        <end position="165"/>
    </location>
</feature>
<comment type="caution">
    <text evidence="8">The sequence shown here is derived from an EMBL/GenBank/DDBJ whole genome shotgun (WGS) entry which is preliminary data.</text>
</comment>
<keyword evidence="3 5" id="KW-1015">Disulfide bond</keyword>
<evidence type="ECO:0000313" key="9">
    <source>
        <dbReference type="Proteomes" id="UP001159427"/>
    </source>
</evidence>
<reference evidence="8 9" key="1">
    <citation type="submission" date="2022-05" db="EMBL/GenBank/DDBJ databases">
        <authorList>
            <consortium name="Genoscope - CEA"/>
            <person name="William W."/>
        </authorList>
    </citation>
    <scope>NUCLEOTIDE SEQUENCE [LARGE SCALE GENOMIC DNA]</scope>
</reference>
<dbReference type="PROSITE" id="PS00420">
    <property type="entry name" value="SRCR_1"/>
    <property type="match status" value="1"/>
</dbReference>
<feature type="non-terminal residue" evidence="8">
    <location>
        <position position="271"/>
    </location>
</feature>
<feature type="disulfide bond" evidence="5">
    <location>
        <begin position="237"/>
        <end position="247"/>
    </location>
</feature>
<dbReference type="InterPro" id="IPR001190">
    <property type="entry name" value="SRCR"/>
</dbReference>
<name>A0ABN8S0K2_9CNID</name>
<feature type="transmembrane region" description="Helical" evidence="6">
    <location>
        <begin position="7"/>
        <end position="25"/>
    </location>
</feature>
<dbReference type="Gene3D" id="3.10.250.10">
    <property type="entry name" value="SRCR-like domain"/>
    <property type="match status" value="2"/>
</dbReference>
<gene>
    <name evidence="8" type="ORF">PEVE_00015329</name>
</gene>
<organism evidence="8 9">
    <name type="scientific">Porites evermanni</name>
    <dbReference type="NCBI Taxonomy" id="104178"/>
    <lineage>
        <taxon>Eukaryota</taxon>
        <taxon>Metazoa</taxon>
        <taxon>Cnidaria</taxon>
        <taxon>Anthozoa</taxon>
        <taxon>Hexacorallia</taxon>
        <taxon>Scleractinia</taxon>
        <taxon>Fungiina</taxon>
        <taxon>Poritidae</taxon>
        <taxon>Porites</taxon>
    </lineage>
</organism>
<dbReference type="PANTHER" id="PTHR47653">
    <property type="entry name" value="PROTEIN BARK BEETLE"/>
    <property type="match status" value="1"/>
</dbReference>
<dbReference type="SMART" id="SM00202">
    <property type="entry name" value="SR"/>
    <property type="match status" value="2"/>
</dbReference>
<evidence type="ECO:0000259" key="7">
    <source>
        <dbReference type="PROSITE" id="PS50287"/>
    </source>
</evidence>
<dbReference type="Pfam" id="PF00530">
    <property type="entry name" value="SRCR"/>
    <property type="match status" value="2"/>
</dbReference>
<dbReference type="InterPro" id="IPR036772">
    <property type="entry name" value="SRCR-like_dom_sf"/>
</dbReference>
<keyword evidence="2" id="KW-0677">Repeat</keyword>
<evidence type="ECO:0000313" key="8">
    <source>
        <dbReference type="EMBL" id="CAH3184221.1"/>
    </source>
</evidence>
<dbReference type="PRINTS" id="PR00258">
    <property type="entry name" value="SPERACTRCPTR"/>
</dbReference>
<dbReference type="InterPro" id="IPR053243">
    <property type="entry name" value="SJ_maturation_regulator"/>
</dbReference>
<feature type="disulfide bond" evidence="5">
    <location>
        <begin position="193"/>
        <end position="257"/>
    </location>
</feature>
<accession>A0ABN8S0K2</accession>
<evidence type="ECO:0000256" key="2">
    <source>
        <dbReference type="ARBA" id="ARBA00022737"/>
    </source>
</evidence>
<evidence type="ECO:0000256" key="5">
    <source>
        <dbReference type="PROSITE-ProRule" id="PRU00196"/>
    </source>
</evidence>
<keyword evidence="6" id="KW-0812">Transmembrane</keyword>
<evidence type="ECO:0000256" key="6">
    <source>
        <dbReference type="SAM" id="Phobius"/>
    </source>
</evidence>
<keyword evidence="9" id="KW-1185">Reference proteome</keyword>
<feature type="disulfide bond" evidence="5">
    <location>
        <begin position="91"/>
        <end position="155"/>
    </location>
</feature>
<keyword evidence="6" id="KW-1133">Transmembrane helix</keyword>
<keyword evidence="6" id="KW-0472">Membrane</keyword>
<protein>
    <recommendedName>
        <fullName evidence="7">SRCR domain-containing protein</fullName>
    </recommendedName>
</protein>
<feature type="disulfide bond" evidence="5">
    <location>
        <begin position="206"/>
        <end position="267"/>
    </location>
</feature>
<sequence length="271" mass="29304">MLRMLNYFCFVIQMIAGAEITILSGSELGRFLMQMLNPDGRQKNILFVLIITTLYILKLAVLLPRVRLVGGRWRGEGRVEIFFNGKVGTVCDDDWDINDARVVCRQLGFPDAVSAPGSAHFGAGNGQIWLDNVGCSGSESSIADCTHNGWGVESCNHNEDASVICSKLRLVGGNWKGEGRVEIFHKGNWGTVCDDGWDMKDALVVCRQLGFPFAASAPGSAHFGAGSGRIWLDDVYCSGIESSIADCPHRGWGVGDCDHSEDASVICSGNP</sequence>
<evidence type="ECO:0000256" key="4">
    <source>
        <dbReference type="ARBA" id="ARBA00023180"/>
    </source>
</evidence>
<feature type="disulfide bond" evidence="5">
    <location>
        <begin position="135"/>
        <end position="145"/>
    </location>
</feature>
<dbReference type="Proteomes" id="UP001159427">
    <property type="component" value="Unassembled WGS sequence"/>
</dbReference>
<keyword evidence="1" id="KW-0732">Signal</keyword>
<evidence type="ECO:0000256" key="1">
    <source>
        <dbReference type="ARBA" id="ARBA00022729"/>
    </source>
</evidence>
<dbReference type="PANTHER" id="PTHR47653:SF1">
    <property type="entry name" value="DELETED IN MALIGNANT BRAIN TUMORS 1 PROTEIN"/>
    <property type="match status" value="1"/>
</dbReference>
<dbReference type="PROSITE" id="PS50287">
    <property type="entry name" value="SRCR_2"/>
    <property type="match status" value="2"/>
</dbReference>
<evidence type="ECO:0000256" key="3">
    <source>
        <dbReference type="ARBA" id="ARBA00023157"/>
    </source>
</evidence>
<keyword evidence="4" id="KW-0325">Glycoprotein</keyword>
<feature type="domain" description="SRCR" evidence="7">
    <location>
        <begin position="168"/>
        <end position="268"/>
    </location>
</feature>
<feature type="domain" description="SRCR" evidence="7">
    <location>
        <begin position="66"/>
        <end position="166"/>
    </location>
</feature>
<proteinExistence type="predicted"/>
<dbReference type="EMBL" id="CALNXI010002180">
    <property type="protein sequence ID" value="CAH3184221.1"/>
    <property type="molecule type" value="Genomic_DNA"/>
</dbReference>
<dbReference type="SUPFAM" id="SSF56487">
    <property type="entry name" value="SRCR-like"/>
    <property type="match status" value="2"/>
</dbReference>